<dbReference type="AlphaFoldDB" id="A0A9D1SP12"/>
<comment type="caution">
    <text evidence="2">The sequence shown here is derived from an EMBL/GenBank/DDBJ whole genome shotgun (WGS) entry which is preliminary data.</text>
</comment>
<dbReference type="CDD" id="cd02883">
    <property type="entry name" value="NUDIX_Hydrolase"/>
    <property type="match status" value="1"/>
</dbReference>
<proteinExistence type="predicted"/>
<feature type="domain" description="Nudix hydrolase" evidence="1">
    <location>
        <begin position="1"/>
        <end position="125"/>
    </location>
</feature>
<protein>
    <submittedName>
        <fullName evidence="2">NUDIX hydrolase</fullName>
    </submittedName>
</protein>
<dbReference type="EMBL" id="DVNM01000031">
    <property type="protein sequence ID" value="HIU69468.1"/>
    <property type="molecule type" value="Genomic_DNA"/>
</dbReference>
<dbReference type="InterPro" id="IPR015797">
    <property type="entry name" value="NUDIX_hydrolase-like_dom_sf"/>
</dbReference>
<keyword evidence="2" id="KW-0378">Hydrolase</keyword>
<gene>
    <name evidence="2" type="ORF">IAD23_05855</name>
</gene>
<evidence type="ECO:0000259" key="1">
    <source>
        <dbReference type="PROSITE" id="PS51462"/>
    </source>
</evidence>
<dbReference type="PANTHER" id="PTHR43222">
    <property type="entry name" value="NUDIX HYDROLASE 23"/>
    <property type="match status" value="1"/>
</dbReference>
<sequence length="136" mass="15535">MHVYNVIVVLNETGGQILMCRRRKPPYKGLLNFVGGKAERGETGLQAAYRELREETSIPKEKIHLFHLMDYTYYVEGCRVEVYAGRLHGPVRVAGEENELCWVSSRENFFDCTKFAGDGNIGHIFIQLNAAKDRLI</sequence>
<reference evidence="2" key="1">
    <citation type="submission" date="2020-10" db="EMBL/GenBank/DDBJ databases">
        <authorList>
            <person name="Gilroy R."/>
        </authorList>
    </citation>
    <scope>NUCLEOTIDE SEQUENCE</scope>
    <source>
        <strain evidence="2">CHK176-6737</strain>
    </source>
</reference>
<dbReference type="SUPFAM" id="SSF55811">
    <property type="entry name" value="Nudix"/>
    <property type="match status" value="1"/>
</dbReference>
<evidence type="ECO:0000313" key="2">
    <source>
        <dbReference type="EMBL" id="HIU69468.1"/>
    </source>
</evidence>
<dbReference type="PROSITE" id="PS51462">
    <property type="entry name" value="NUDIX"/>
    <property type="match status" value="1"/>
</dbReference>
<name>A0A9D1SP12_9FIRM</name>
<dbReference type="GO" id="GO:0016787">
    <property type="term" value="F:hydrolase activity"/>
    <property type="evidence" value="ECO:0007669"/>
    <property type="project" value="UniProtKB-KW"/>
</dbReference>
<accession>A0A9D1SP12</accession>
<dbReference type="Pfam" id="PF00293">
    <property type="entry name" value="NUDIX"/>
    <property type="match status" value="1"/>
</dbReference>
<organism evidence="2 3">
    <name type="scientific">Candidatus Scybalenecus merdavium</name>
    <dbReference type="NCBI Taxonomy" id="2840939"/>
    <lineage>
        <taxon>Bacteria</taxon>
        <taxon>Bacillati</taxon>
        <taxon>Bacillota</taxon>
        <taxon>Clostridia</taxon>
        <taxon>Eubacteriales</taxon>
        <taxon>Oscillospiraceae</taxon>
        <taxon>Oscillospiraceae incertae sedis</taxon>
        <taxon>Candidatus Scybalenecus</taxon>
    </lineage>
</organism>
<reference evidence="2" key="2">
    <citation type="journal article" date="2021" name="PeerJ">
        <title>Extensive microbial diversity within the chicken gut microbiome revealed by metagenomics and culture.</title>
        <authorList>
            <person name="Gilroy R."/>
            <person name="Ravi A."/>
            <person name="Getino M."/>
            <person name="Pursley I."/>
            <person name="Horton D.L."/>
            <person name="Alikhan N.F."/>
            <person name="Baker D."/>
            <person name="Gharbi K."/>
            <person name="Hall N."/>
            <person name="Watson M."/>
            <person name="Adriaenssens E.M."/>
            <person name="Foster-Nyarko E."/>
            <person name="Jarju S."/>
            <person name="Secka A."/>
            <person name="Antonio M."/>
            <person name="Oren A."/>
            <person name="Chaudhuri R.R."/>
            <person name="La Ragione R."/>
            <person name="Hildebrand F."/>
            <person name="Pallen M.J."/>
        </authorList>
    </citation>
    <scope>NUCLEOTIDE SEQUENCE</scope>
    <source>
        <strain evidence="2">CHK176-6737</strain>
    </source>
</reference>
<dbReference type="Gene3D" id="3.90.79.10">
    <property type="entry name" value="Nucleoside Triphosphate Pyrophosphohydrolase"/>
    <property type="match status" value="1"/>
</dbReference>
<evidence type="ECO:0000313" key="3">
    <source>
        <dbReference type="Proteomes" id="UP000824125"/>
    </source>
</evidence>
<dbReference type="InterPro" id="IPR000086">
    <property type="entry name" value="NUDIX_hydrolase_dom"/>
</dbReference>
<dbReference type="PANTHER" id="PTHR43222:SF2">
    <property type="entry name" value="NUDIX HYDROLASE 23, CHLOROPLASTIC"/>
    <property type="match status" value="1"/>
</dbReference>
<dbReference type="Proteomes" id="UP000824125">
    <property type="component" value="Unassembled WGS sequence"/>
</dbReference>